<gene>
    <name evidence="1" type="ORF">SDC9_166677</name>
</gene>
<accession>A0A645G078</accession>
<protein>
    <submittedName>
        <fullName evidence="1">Uncharacterized protein</fullName>
    </submittedName>
</protein>
<name>A0A645G078_9ZZZZ</name>
<dbReference type="AlphaFoldDB" id="A0A645G078"/>
<proteinExistence type="predicted"/>
<dbReference type="EMBL" id="VSSQ01066847">
    <property type="protein sequence ID" value="MPN19310.1"/>
    <property type="molecule type" value="Genomic_DNA"/>
</dbReference>
<sequence length="83" mass="8996">MGAFLGIHDLQHVDIFDPAVVGFAGQYRAVADDVHLERNAVCQEPGAGAENDRQDGRVQQDAWADDVGYDGFAIKVLRHGVFG</sequence>
<reference evidence="1" key="1">
    <citation type="submission" date="2019-08" db="EMBL/GenBank/DDBJ databases">
        <authorList>
            <person name="Kucharzyk K."/>
            <person name="Murdoch R.W."/>
            <person name="Higgins S."/>
            <person name="Loffler F."/>
        </authorList>
    </citation>
    <scope>NUCLEOTIDE SEQUENCE</scope>
</reference>
<evidence type="ECO:0000313" key="1">
    <source>
        <dbReference type="EMBL" id="MPN19310.1"/>
    </source>
</evidence>
<comment type="caution">
    <text evidence="1">The sequence shown here is derived from an EMBL/GenBank/DDBJ whole genome shotgun (WGS) entry which is preliminary data.</text>
</comment>
<organism evidence="1">
    <name type="scientific">bioreactor metagenome</name>
    <dbReference type="NCBI Taxonomy" id="1076179"/>
    <lineage>
        <taxon>unclassified sequences</taxon>
        <taxon>metagenomes</taxon>
        <taxon>ecological metagenomes</taxon>
    </lineage>
</organism>